<accession>A0AA49JX37</accession>
<dbReference type="GO" id="GO:0033739">
    <property type="term" value="F:preQ1 synthase activity"/>
    <property type="evidence" value="ECO:0007669"/>
    <property type="project" value="UniProtKB-UniRule"/>
</dbReference>
<keyword evidence="1 5" id="KW-0963">Cytoplasm</keyword>
<comment type="catalytic activity">
    <reaction evidence="5">
        <text>7-aminomethyl-7-carbaguanine + 2 NADP(+) = 7-cyano-7-carbaguanine + 2 NADPH + 3 H(+)</text>
        <dbReference type="Rhea" id="RHEA:13409"/>
        <dbReference type="ChEBI" id="CHEBI:15378"/>
        <dbReference type="ChEBI" id="CHEBI:45075"/>
        <dbReference type="ChEBI" id="CHEBI:57783"/>
        <dbReference type="ChEBI" id="CHEBI:58349"/>
        <dbReference type="ChEBI" id="CHEBI:58703"/>
        <dbReference type="EC" id="1.7.1.13"/>
    </reaction>
</comment>
<feature type="binding site" evidence="5">
    <location>
        <begin position="87"/>
        <end position="88"/>
    </location>
    <ligand>
        <name>substrate</name>
    </ligand>
</feature>
<feature type="binding site" evidence="5">
    <location>
        <begin position="68"/>
        <end position="70"/>
    </location>
    <ligand>
        <name>substrate</name>
    </ligand>
</feature>
<evidence type="ECO:0000256" key="1">
    <source>
        <dbReference type="ARBA" id="ARBA00022490"/>
    </source>
</evidence>
<comment type="similarity">
    <text evidence="5">Belongs to the GTP cyclohydrolase I family. QueF type 1 subfamily.</text>
</comment>
<keyword evidence="2 5" id="KW-0671">Queuosine biosynthesis</keyword>
<dbReference type="KEGG" id="pspc:Strain318_002944"/>
<feature type="active site" description="Thioimide intermediate" evidence="5">
    <location>
        <position position="32"/>
    </location>
</feature>
<dbReference type="InterPro" id="IPR043133">
    <property type="entry name" value="GTP-CH-I_C/QueF"/>
</dbReference>
<evidence type="ECO:0000256" key="5">
    <source>
        <dbReference type="HAMAP-Rule" id="MF_00818"/>
    </source>
</evidence>
<evidence type="ECO:0000256" key="2">
    <source>
        <dbReference type="ARBA" id="ARBA00022785"/>
    </source>
</evidence>
<evidence type="ECO:0000256" key="3">
    <source>
        <dbReference type="ARBA" id="ARBA00022857"/>
    </source>
</evidence>
<evidence type="ECO:0000256" key="4">
    <source>
        <dbReference type="ARBA" id="ARBA00023002"/>
    </source>
</evidence>
<dbReference type="Pfam" id="PF14489">
    <property type="entry name" value="QueF"/>
    <property type="match status" value="1"/>
</dbReference>
<dbReference type="NCBIfam" id="TIGR03139">
    <property type="entry name" value="QueF-II"/>
    <property type="match status" value="1"/>
</dbReference>
<dbReference type="EC" id="1.7.1.13" evidence="5"/>
<keyword evidence="3 5" id="KW-0521">NADP</keyword>
<dbReference type="PANTHER" id="PTHR34354:SF1">
    <property type="entry name" value="NADPH-DEPENDENT 7-CYANO-7-DEAZAGUANINE REDUCTASE"/>
    <property type="match status" value="1"/>
</dbReference>
<evidence type="ECO:0000313" key="8">
    <source>
        <dbReference type="Proteomes" id="UP001229955"/>
    </source>
</evidence>
<proteinExistence type="inferred from homology"/>
<dbReference type="Proteomes" id="UP001229955">
    <property type="component" value="Chromosome"/>
</dbReference>
<evidence type="ECO:0000313" key="6">
    <source>
        <dbReference type="EMBL" id="WKW13621.1"/>
    </source>
</evidence>
<dbReference type="PANTHER" id="PTHR34354">
    <property type="entry name" value="NADPH-DEPENDENT 7-CYANO-7-DEAZAGUANINE REDUCTASE"/>
    <property type="match status" value="1"/>
</dbReference>
<gene>
    <name evidence="5 7" type="primary">queF</name>
    <name evidence="6" type="ORF">Strain138_002946</name>
    <name evidence="7" type="ORF">Strain318_002944</name>
</gene>
<keyword evidence="8" id="KW-1185">Reference proteome</keyword>
<name>A0AA49Q8U7_9BACT</name>
<dbReference type="HAMAP" id="MF_00818">
    <property type="entry name" value="QueF_type1"/>
    <property type="match status" value="1"/>
</dbReference>
<dbReference type="GO" id="GO:0005737">
    <property type="term" value="C:cytoplasm"/>
    <property type="evidence" value="ECO:0007669"/>
    <property type="project" value="UniProtKB-SubCell"/>
</dbReference>
<dbReference type="InterPro" id="IPR016856">
    <property type="entry name" value="QueF_type1"/>
</dbReference>
<dbReference type="EMBL" id="CP130613">
    <property type="protein sequence ID" value="WKW16527.1"/>
    <property type="molecule type" value="Genomic_DNA"/>
</dbReference>
<dbReference type="PIRSF" id="PIRSF027377">
    <property type="entry name" value="Nitrile_oxidored_QueF"/>
    <property type="match status" value="1"/>
</dbReference>
<dbReference type="RefSeq" id="WP_367886459.1">
    <property type="nucleotide sequence ID" value="NZ_CP130612.1"/>
</dbReference>
<dbReference type="EMBL" id="CP130612">
    <property type="protein sequence ID" value="WKW13621.1"/>
    <property type="molecule type" value="Genomic_DNA"/>
</dbReference>
<accession>A0AA49Q8U7</accession>
<feature type="active site" description="Proton donor" evidence="5">
    <location>
        <position position="53"/>
    </location>
</feature>
<dbReference type="Gene3D" id="3.30.1130.10">
    <property type="match status" value="1"/>
</dbReference>
<dbReference type="InterPro" id="IPR029500">
    <property type="entry name" value="QueF"/>
</dbReference>
<comment type="subcellular location">
    <subcellularLocation>
        <location evidence="5">Cytoplasm</location>
    </subcellularLocation>
</comment>
<comment type="function">
    <text evidence="5">Catalyzes the NADPH-dependent reduction of 7-cyano-7-deazaguanine (preQ0) to 7-aminomethyl-7-deazaguanine (preQ1).</text>
</comment>
<comment type="pathway">
    <text evidence="5">tRNA modification; tRNA-queuosine biosynthesis.</text>
</comment>
<reference evidence="7" key="1">
    <citation type="submission" date="2023-07" db="EMBL/GenBank/DDBJ databases">
        <authorList>
            <person name="Haufschild T."/>
            <person name="Kallscheuer N."/>
            <person name="Hammer J."/>
            <person name="Kohn T."/>
            <person name="Kabuu M."/>
            <person name="Jogler M."/>
            <person name="Wohfarth N."/>
            <person name="Heuer A."/>
            <person name="Rohde M."/>
            <person name="van Teeseling M.C.F."/>
            <person name="Jogler C."/>
        </authorList>
    </citation>
    <scope>NUCLEOTIDE SEQUENCE</scope>
    <source>
        <strain evidence="6">Strain 138</strain>
        <strain evidence="7">Strain 318</strain>
    </source>
</reference>
<dbReference type="InterPro" id="IPR050084">
    <property type="entry name" value="NADPH_dep_7-cyano-7-deazaG_red"/>
</dbReference>
<keyword evidence="4 5" id="KW-0560">Oxidoreductase</keyword>
<dbReference type="GO" id="GO:0008616">
    <property type="term" value="P:tRNA queuosine(34) biosynthetic process"/>
    <property type="evidence" value="ECO:0007669"/>
    <property type="project" value="UniProtKB-UniRule"/>
</dbReference>
<sequence>MPQPELLETFPNPYADRDYEIFMTTPEFTSLCPLGGVESDAAELALLKGGAPDFATINITYVPDAVCLELKSLKLYLWSFRNDGIFYERVVNRILDDLVAAAQPRSMKVVGDFNVRGGLKSIISAEYRKPR</sequence>
<organism evidence="7 8">
    <name type="scientific">Pseudogemmatithrix spongiicola</name>
    <dbReference type="NCBI Taxonomy" id="3062599"/>
    <lineage>
        <taxon>Bacteria</taxon>
        <taxon>Pseudomonadati</taxon>
        <taxon>Gemmatimonadota</taxon>
        <taxon>Gemmatimonadia</taxon>
        <taxon>Gemmatimonadales</taxon>
        <taxon>Gemmatimonadaceae</taxon>
        <taxon>Pseudogemmatithrix</taxon>
    </lineage>
</organism>
<protein>
    <recommendedName>
        <fullName evidence="5">NADPH-dependent 7-cyano-7-deazaguanine reductase</fullName>
        <ecNumber evidence="5">1.7.1.13</ecNumber>
    </recommendedName>
    <alternativeName>
        <fullName evidence="5">7-cyano-7-carbaguanine reductase</fullName>
    </alternativeName>
    <alternativeName>
        <fullName evidence="5">NADPH-dependent nitrile oxidoreductase</fullName>
    </alternativeName>
    <alternativeName>
        <fullName evidence="5">PreQ(0) reductase</fullName>
    </alternativeName>
</protein>
<dbReference type="SUPFAM" id="SSF55620">
    <property type="entry name" value="Tetrahydrobiopterin biosynthesis enzymes-like"/>
    <property type="match status" value="1"/>
</dbReference>
<evidence type="ECO:0000313" key="7">
    <source>
        <dbReference type="EMBL" id="WKW16527.1"/>
    </source>
</evidence>
<dbReference type="AlphaFoldDB" id="A0AA49Q8U7"/>